<proteinExistence type="predicted"/>
<protein>
    <submittedName>
        <fullName evidence="1">Uncharacterized protein</fullName>
    </submittedName>
</protein>
<dbReference type="EMBL" id="CP147251">
    <property type="protein sequence ID" value="WYJ75451.1"/>
    <property type="molecule type" value="Genomic_DNA"/>
</dbReference>
<organism evidence="1 2">
    <name type="scientific">Candidatus Enterococcus lowellii</name>
    <dbReference type="NCBI Taxonomy" id="2230877"/>
    <lineage>
        <taxon>Bacteria</taxon>
        <taxon>Bacillati</taxon>
        <taxon>Bacillota</taxon>
        <taxon>Bacilli</taxon>
        <taxon>Lactobacillales</taxon>
        <taxon>Enterococcaceae</taxon>
        <taxon>Enterococcus</taxon>
    </lineage>
</organism>
<reference evidence="1 2" key="2">
    <citation type="submission" date="2024-03" db="EMBL/GenBank/DDBJ databases">
        <title>The Genome Sequence of Enterococcus sp. DIV2402.</title>
        <authorList>
            <consortium name="The Broad Institute Genomics Platform"/>
            <consortium name="The Broad Institute Microbial Omics Core"/>
            <consortium name="The Broad Institute Genomic Center for Infectious Diseases"/>
            <person name="Earl A."/>
            <person name="Manson A."/>
            <person name="Gilmore M."/>
            <person name="Schwartman J."/>
            <person name="Shea T."/>
            <person name="Abouelleil A."/>
            <person name="Cao P."/>
            <person name="Chapman S."/>
            <person name="Cusick C."/>
            <person name="Young S."/>
            <person name="Neafsey D."/>
            <person name="Nusbaum C."/>
            <person name="Birren B."/>
        </authorList>
    </citation>
    <scope>NUCLEOTIDE SEQUENCE [LARGE SCALE GENOMIC DNA]</scope>
    <source>
        <strain evidence="1 2">DIV2402</strain>
    </source>
</reference>
<gene>
    <name evidence="1" type="ORF">DOK78_000026</name>
</gene>
<evidence type="ECO:0000313" key="2">
    <source>
        <dbReference type="Proteomes" id="UP000664701"/>
    </source>
</evidence>
<dbReference type="RefSeq" id="WP_207871635.1">
    <property type="nucleotide sequence ID" value="NZ_CP147251.1"/>
</dbReference>
<dbReference type="Proteomes" id="UP000664701">
    <property type="component" value="Chromosome"/>
</dbReference>
<evidence type="ECO:0000313" key="1">
    <source>
        <dbReference type="EMBL" id="WYJ75451.1"/>
    </source>
</evidence>
<keyword evidence="2" id="KW-1185">Reference proteome</keyword>
<accession>A0ABZ2SHW5</accession>
<sequence>MTIQAALSLSNEKLTLQLADNQGQITIFYSNDKKLVAPEASVYLLFKEQKLRAIGTTEGPFSSRTAYDTCVQITPPWEMEQGYLIQRLVETAEESKLKVMSKGAKKIPANHYPTVTAYQEVVLILLEKFGLAFRKIEEKPQKPKPAKAQHRWRKEVSTIEFFVDEYDSQATVIWQKRNEMRIKKGAHLRQEIPLNKDGSIGLAGRFTKQLREEHADKINDFVTTEDVVLKSVNEVGHFLYYAGTNSWLVLKDKDGKTIDEWTVV</sequence>
<reference evidence="1 2" key="1">
    <citation type="submission" date="2021-03" db="EMBL/GenBank/DDBJ databases">
        <authorList>
            <person name="Gilmore M.S."/>
            <person name="Schwartzman J."/>
            <person name="Van Tyne D."/>
            <person name="Martin M."/>
            <person name="Earl A.M."/>
            <person name="Manson A.L."/>
            <person name="Straub T."/>
            <person name="Salamzade R."/>
            <person name="Saavedra J."/>
            <person name="Lebreton F."/>
            <person name="Prichula J."/>
            <person name="Schaufler K."/>
            <person name="Gaca A."/>
            <person name="Sgardioli B."/>
            <person name="Wagenaar J."/>
            <person name="Strong T."/>
        </authorList>
    </citation>
    <scope>NUCLEOTIDE SEQUENCE [LARGE SCALE GENOMIC DNA]</scope>
    <source>
        <strain evidence="1 2">DIV2402</strain>
    </source>
</reference>
<name>A0ABZ2SHW5_9ENTE</name>